<accession>A0A5B8LL28</accession>
<keyword evidence="4" id="KW-1185">Reference proteome</keyword>
<dbReference type="RefSeq" id="WP_146573914.1">
    <property type="nucleotide sequence ID" value="NZ_CP042306.1"/>
</dbReference>
<dbReference type="InterPro" id="IPR027843">
    <property type="entry name" value="DUF4440"/>
</dbReference>
<organism evidence="3 4">
    <name type="scientific">Sphingomonas panacisoli</name>
    <dbReference type="NCBI Taxonomy" id="1813879"/>
    <lineage>
        <taxon>Bacteria</taxon>
        <taxon>Pseudomonadati</taxon>
        <taxon>Pseudomonadota</taxon>
        <taxon>Alphaproteobacteria</taxon>
        <taxon>Sphingomonadales</taxon>
        <taxon>Sphingomonadaceae</taxon>
        <taxon>Sphingomonas</taxon>
    </lineage>
</organism>
<dbReference type="InterPro" id="IPR032710">
    <property type="entry name" value="NTF2-like_dom_sf"/>
</dbReference>
<feature type="signal peptide" evidence="1">
    <location>
        <begin position="1"/>
        <end position="18"/>
    </location>
</feature>
<sequence length="151" mass="16148">MRAMIAAAMALTAVPAFAADAPMPTYPGVPADLAKAAIAFDRAQVKADAAALKDLLADDYLLINSQDQRETKAQFIADYTATGFTMNPFAIDDQVIKVWAGGAILGGAVTATGMSDGKPYSIRLRFTDVWAKRDGKWRVIFTHANRAVAKP</sequence>
<evidence type="ECO:0000256" key="1">
    <source>
        <dbReference type="SAM" id="SignalP"/>
    </source>
</evidence>
<protein>
    <submittedName>
        <fullName evidence="3">Nuclear transport factor 2 family protein</fullName>
    </submittedName>
</protein>
<reference evidence="3 4" key="1">
    <citation type="submission" date="2019-07" db="EMBL/GenBank/DDBJ databases">
        <title>Full genome sequence of Sphingomonas sp. 4R-6-7(HKS19).</title>
        <authorList>
            <person name="Im W.-T."/>
        </authorList>
    </citation>
    <scope>NUCLEOTIDE SEQUENCE [LARGE SCALE GENOMIC DNA]</scope>
    <source>
        <strain evidence="3 4">HKS19</strain>
    </source>
</reference>
<dbReference type="KEGG" id="spai:FPZ24_16685"/>
<name>A0A5B8LL28_9SPHN</name>
<gene>
    <name evidence="3" type="ORF">FPZ24_16685</name>
</gene>
<dbReference type="EMBL" id="CP042306">
    <property type="protein sequence ID" value="QDZ08907.1"/>
    <property type="molecule type" value="Genomic_DNA"/>
</dbReference>
<feature type="chain" id="PRO_5023000306" evidence="1">
    <location>
        <begin position="19"/>
        <end position="151"/>
    </location>
</feature>
<dbReference type="AlphaFoldDB" id="A0A5B8LL28"/>
<keyword evidence="1" id="KW-0732">Signal</keyword>
<dbReference type="OrthoDB" id="129755at2"/>
<evidence type="ECO:0000313" key="3">
    <source>
        <dbReference type="EMBL" id="QDZ08907.1"/>
    </source>
</evidence>
<proteinExistence type="predicted"/>
<dbReference type="Gene3D" id="3.10.450.50">
    <property type="match status" value="1"/>
</dbReference>
<dbReference type="SUPFAM" id="SSF54427">
    <property type="entry name" value="NTF2-like"/>
    <property type="match status" value="1"/>
</dbReference>
<dbReference type="Proteomes" id="UP000315673">
    <property type="component" value="Chromosome"/>
</dbReference>
<feature type="domain" description="DUF4440" evidence="2">
    <location>
        <begin position="36"/>
        <end position="139"/>
    </location>
</feature>
<dbReference type="Pfam" id="PF14534">
    <property type="entry name" value="DUF4440"/>
    <property type="match status" value="1"/>
</dbReference>
<evidence type="ECO:0000259" key="2">
    <source>
        <dbReference type="Pfam" id="PF14534"/>
    </source>
</evidence>
<evidence type="ECO:0000313" key="4">
    <source>
        <dbReference type="Proteomes" id="UP000315673"/>
    </source>
</evidence>